<dbReference type="InterPro" id="IPR039104">
    <property type="entry name" value="6PGL"/>
</dbReference>
<gene>
    <name evidence="3" type="ORF">LCGC14_2830970</name>
</gene>
<comment type="caution">
    <text evidence="3">The sequence shown here is derived from an EMBL/GenBank/DDBJ whole genome shotgun (WGS) entry which is preliminary data.</text>
</comment>
<dbReference type="AlphaFoldDB" id="A0A0F9B508"/>
<accession>A0A0F9B508</accession>
<protein>
    <recommendedName>
        <fullName evidence="2">Glucosamine/galactosamine-6-phosphate isomerase domain-containing protein</fullName>
    </recommendedName>
</protein>
<dbReference type="PANTHER" id="PTHR11054:SF0">
    <property type="entry name" value="6-PHOSPHOGLUCONOLACTONASE"/>
    <property type="match status" value="1"/>
</dbReference>
<dbReference type="GO" id="GO:0006098">
    <property type="term" value="P:pentose-phosphate shunt"/>
    <property type="evidence" value="ECO:0007669"/>
    <property type="project" value="InterPro"/>
</dbReference>
<organism evidence="3">
    <name type="scientific">marine sediment metagenome</name>
    <dbReference type="NCBI Taxonomy" id="412755"/>
    <lineage>
        <taxon>unclassified sequences</taxon>
        <taxon>metagenomes</taxon>
        <taxon>ecological metagenomes</taxon>
    </lineage>
</organism>
<evidence type="ECO:0000259" key="2">
    <source>
        <dbReference type="Pfam" id="PF01182"/>
    </source>
</evidence>
<sequence length="219" mass="24799">EGRFTIMLPGGSTPETVFEYLALPEIQKAISWNSLFVFWGDERYVPSDHRDSNYRMAQRSLLSKVPISEENIFRVPTEAGTVEEAAVRYEKTLRKFFSKGPMCGSFPVYDLILLGMGRDGHTASLYPGNIALKENERWVTAARAPDSAPVKKRITVTLPLINSSARACFLVTGSEKKEIMREVFKEKSLKEKKIPASMVNPKEEIIWFTDNSEKDILLC</sequence>
<dbReference type="InterPro" id="IPR006148">
    <property type="entry name" value="Glc/Gal-6P_isomerase"/>
</dbReference>
<dbReference type="CDD" id="cd01400">
    <property type="entry name" value="6PGL"/>
    <property type="match status" value="1"/>
</dbReference>
<dbReference type="NCBIfam" id="TIGR01198">
    <property type="entry name" value="pgl"/>
    <property type="match status" value="1"/>
</dbReference>
<dbReference type="EMBL" id="LAZR01053913">
    <property type="protein sequence ID" value="KKK79691.1"/>
    <property type="molecule type" value="Genomic_DNA"/>
</dbReference>
<reference evidence="3" key="1">
    <citation type="journal article" date="2015" name="Nature">
        <title>Complex archaea that bridge the gap between prokaryotes and eukaryotes.</title>
        <authorList>
            <person name="Spang A."/>
            <person name="Saw J.H."/>
            <person name="Jorgensen S.L."/>
            <person name="Zaremba-Niedzwiedzka K."/>
            <person name="Martijn J."/>
            <person name="Lind A.E."/>
            <person name="van Eijk R."/>
            <person name="Schleper C."/>
            <person name="Guy L."/>
            <person name="Ettema T.J."/>
        </authorList>
    </citation>
    <scope>NUCLEOTIDE SEQUENCE</scope>
</reference>
<proteinExistence type="inferred from homology"/>
<evidence type="ECO:0000313" key="3">
    <source>
        <dbReference type="EMBL" id="KKK79691.1"/>
    </source>
</evidence>
<dbReference type="Pfam" id="PF01182">
    <property type="entry name" value="Glucosamine_iso"/>
    <property type="match status" value="1"/>
</dbReference>
<evidence type="ECO:0000256" key="1">
    <source>
        <dbReference type="ARBA" id="ARBA00010662"/>
    </source>
</evidence>
<comment type="similarity">
    <text evidence="1">Belongs to the glucosamine/galactosamine-6-phosphate isomerase family. 6-phosphogluconolactonase subfamily.</text>
</comment>
<feature type="domain" description="Glucosamine/galactosamine-6-phosphate isomerase" evidence="2">
    <location>
        <begin position="2"/>
        <end position="207"/>
    </location>
</feature>
<feature type="non-terminal residue" evidence="3">
    <location>
        <position position="1"/>
    </location>
</feature>
<dbReference type="PANTHER" id="PTHR11054">
    <property type="entry name" value="6-PHOSPHOGLUCONOLACTONASE"/>
    <property type="match status" value="1"/>
</dbReference>
<dbReference type="GO" id="GO:0017057">
    <property type="term" value="F:6-phosphogluconolactonase activity"/>
    <property type="evidence" value="ECO:0007669"/>
    <property type="project" value="InterPro"/>
</dbReference>
<dbReference type="InterPro" id="IPR037171">
    <property type="entry name" value="NagB/RpiA_transferase-like"/>
</dbReference>
<name>A0A0F9B508_9ZZZZ</name>
<dbReference type="GO" id="GO:0005975">
    <property type="term" value="P:carbohydrate metabolic process"/>
    <property type="evidence" value="ECO:0007669"/>
    <property type="project" value="InterPro"/>
</dbReference>
<dbReference type="InterPro" id="IPR005900">
    <property type="entry name" value="6-phosphogluconolactonase_DevB"/>
</dbReference>
<dbReference type="SUPFAM" id="SSF100950">
    <property type="entry name" value="NagB/RpiA/CoA transferase-like"/>
    <property type="match status" value="1"/>
</dbReference>
<dbReference type="Gene3D" id="3.40.50.1360">
    <property type="match status" value="1"/>
</dbReference>